<reference evidence="1" key="1">
    <citation type="submission" date="2022-11" db="EMBL/GenBank/DDBJ databases">
        <title>Robbsia betulipollinis sp. nov., isolated from pollen of birch (Betula pendula).</title>
        <authorList>
            <person name="Shi H."/>
            <person name="Ambika Manirajan B."/>
            <person name="Ratering S."/>
            <person name="Geissler-Plaum R."/>
            <person name="Schnell S."/>
        </authorList>
    </citation>
    <scope>NUCLEOTIDE SEQUENCE</scope>
    <source>
        <strain evidence="1">Bb-Pol-6</strain>
    </source>
</reference>
<evidence type="ECO:0000313" key="2">
    <source>
        <dbReference type="Proteomes" id="UP001082899"/>
    </source>
</evidence>
<dbReference type="RefSeq" id="WP_267849386.1">
    <property type="nucleotide sequence ID" value="NZ_JAPMXC010000010.1"/>
</dbReference>
<keyword evidence="1" id="KW-0449">Lipoprotein</keyword>
<dbReference type="Pfam" id="PF09476">
    <property type="entry name" value="Pilus_CpaD"/>
    <property type="match status" value="1"/>
</dbReference>
<comment type="caution">
    <text evidence="1">The sequence shown here is derived from an EMBL/GenBank/DDBJ whole genome shotgun (WGS) entry which is preliminary data.</text>
</comment>
<dbReference type="EMBL" id="JAPMXC010000010">
    <property type="protein sequence ID" value="MCY0389487.1"/>
    <property type="molecule type" value="Genomic_DNA"/>
</dbReference>
<sequence>MILHPSTRARARTLALLLLCGIAVSTSGCFKPPMGMPDASVIGYDGTRTTPPDCAALSRASLLTDGGLHRPGMQWGCATYTNLAAQIANPKDVVAPEPVGPADAAVAASAVRRYQTGHVMKIDTTTTRDAK</sequence>
<keyword evidence="2" id="KW-1185">Reference proteome</keyword>
<accession>A0ABT3ZSP4</accession>
<gene>
    <name evidence="1" type="ORF">OVY01_20285</name>
</gene>
<organism evidence="1 2">
    <name type="scientific">Robbsia betulipollinis</name>
    <dbReference type="NCBI Taxonomy" id="2981849"/>
    <lineage>
        <taxon>Bacteria</taxon>
        <taxon>Pseudomonadati</taxon>
        <taxon>Pseudomonadota</taxon>
        <taxon>Betaproteobacteria</taxon>
        <taxon>Burkholderiales</taxon>
        <taxon>Burkholderiaceae</taxon>
        <taxon>Robbsia</taxon>
    </lineage>
</organism>
<protein>
    <submittedName>
        <fullName evidence="1">CpaD family pilus assembly lipoprotein</fullName>
    </submittedName>
</protein>
<proteinExistence type="predicted"/>
<name>A0ABT3ZSP4_9BURK</name>
<dbReference type="InterPro" id="IPR019027">
    <property type="entry name" value="Pilus_biogenesis_CpaD-related"/>
</dbReference>
<evidence type="ECO:0000313" key="1">
    <source>
        <dbReference type="EMBL" id="MCY0389487.1"/>
    </source>
</evidence>
<dbReference type="Proteomes" id="UP001082899">
    <property type="component" value="Unassembled WGS sequence"/>
</dbReference>